<dbReference type="RefSeq" id="XP_011680226.2">
    <property type="nucleotide sequence ID" value="XM_011681924.2"/>
</dbReference>
<dbReference type="AlphaFoldDB" id="A0A7M7HN99"/>
<evidence type="ECO:0000256" key="1">
    <source>
        <dbReference type="SAM" id="MobiDB-lite"/>
    </source>
</evidence>
<feature type="compositionally biased region" description="Basic and acidic residues" evidence="1">
    <location>
        <begin position="293"/>
        <end position="310"/>
    </location>
</feature>
<dbReference type="InParanoid" id="A0A7M7HN99"/>
<sequence>MSQYTMQDTATSQRHWVEDLFPPHFSLSLSDLTRKPQEADEGTQEAWRLAQRKKAKDIYEQVKARMDAEAQIPKHKNIQVGEPLSDLKQRVRLTGKVKRNESSRKEKALRSRDGDEENRTETVEDGLWTAGEIGILRKEFQKVKEEKQIIHIELKALQRHYKDLDKKYKQQAELLNTKVNALKQSHQENQRLQLQNQHLTKDVRLQKSKLAMAEDDYREVVEQRMKMRKEAIDLRKALSQTKQDLKEVRIKLSEADTRHRLETMEKEETMRSEYESQIAVLYQELGECRAELEKEQTEHRRSRKALDHLRIHFAQQSQRAQPKQSSSSDTKTLKVFQLY</sequence>
<feature type="compositionally biased region" description="Polar residues" evidence="1">
    <location>
        <begin position="314"/>
        <end position="330"/>
    </location>
</feature>
<protein>
    <submittedName>
        <fullName evidence="2">Uncharacterized protein</fullName>
    </submittedName>
</protein>
<feature type="region of interest" description="Disordered" evidence="1">
    <location>
        <begin position="293"/>
        <end position="331"/>
    </location>
</feature>
<dbReference type="PANTHER" id="PTHR48251">
    <property type="entry name" value="COILED-COIL DOMAIN-CONTAINING PROTEIN 160"/>
    <property type="match status" value="1"/>
</dbReference>
<dbReference type="OMA" id="STWTTKE"/>
<dbReference type="KEGG" id="spu:586803"/>
<dbReference type="GeneID" id="586803"/>
<feature type="compositionally biased region" description="Basic and acidic residues" evidence="1">
    <location>
        <begin position="98"/>
        <end position="122"/>
    </location>
</feature>
<evidence type="ECO:0000313" key="3">
    <source>
        <dbReference type="Proteomes" id="UP000007110"/>
    </source>
</evidence>
<organism evidence="2 3">
    <name type="scientific">Strongylocentrotus purpuratus</name>
    <name type="common">Purple sea urchin</name>
    <dbReference type="NCBI Taxonomy" id="7668"/>
    <lineage>
        <taxon>Eukaryota</taxon>
        <taxon>Metazoa</taxon>
        <taxon>Echinodermata</taxon>
        <taxon>Eleutherozoa</taxon>
        <taxon>Echinozoa</taxon>
        <taxon>Echinoidea</taxon>
        <taxon>Euechinoidea</taxon>
        <taxon>Echinacea</taxon>
        <taxon>Camarodonta</taxon>
        <taxon>Echinidea</taxon>
        <taxon>Strongylocentrotidae</taxon>
        <taxon>Strongylocentrotus</taxon>
    </lineage>
</organism>
<reference evidence="2" key="2">
    <citation type="submission" date="2021-01" db="UniProtKB">
        <authorList>
            <consortium name="EnsemblMetazoa"/>
        </authorList>
    </citation>
    <scope>IDENTIFICATION</scope>
</reference>
<dbReference type="PANTHER" id="PTHR48251:SF1">
    <property type="entry name" value="COILED-COIL DOMAIN-CONTAINING PROTEIN 160"/>
    <property type="match status" value="1"/>
</dbReference>
<reference evidence="3" key="1">
    <citation type="submission" date="2015-02" db="EMBL/GenBank/DDBJ databases">
        <title>Genome sequencing for Strongylocentrotus purpuratus.</title>
        <authorList>
            <person name="Murali S."/>
            <person name="Liu Y."/>
            <person name="Vee V."/>
            <person name="English A."/>
            <person name="Wang M."/>
            <person name="Skinner E."/>
            <person name="Han Y."/>
            <person name="Muzny D.M."/>
            <person name="Worley K.C."/>
            <person name="Gibbs R.A."/>
        </authorList>
    </citation>
    <scope>NUCLEOTIDE SEQUENCE</scope>
</reference>
<name>A0A7M7HN99_STRPU</name>
<dbReference type="EnsemblMetazoa" id="XM_011681924">
    <property type="protein sequence ID" value="XP_011680226"/>
    <property type="gene ID" value="LOC586803"/>
</dbReference>
<evidence type="ECO:0000313" key="2">
    <source>
        <dbReference type="EnsemblMetazoa" id="XP_011680226"/>
    </source>
</evidence>
<dbReference type="OrthoDB" id="5985715at2759"/>
<accession>A0A7M7HN99</accession>
<keyword evidence="3" id="KW-1185">Reference proteome</keyword>
<proteinExistence type="predicted"/>
<dbReference type="Proteomes" id="UP000007110">
    <property type="component" value="Unassembled WGS sequence"/>
</dbReference>
<feature type="region of interest" description="Disordered" evidence="1">
    <location>
        <begin position="95"/>
        <end position="122"/>
    </location>
</feature>